<comment type="caution">
    <text evidence="1">The sequence shown here is derived from an EMBL/GenBank/DDBJ whole genome shotgun (WGS) entry which is preliminary data.</text>
</comment>
<dbReference type="AlphaFoldDB" id="A0A7J8RLD1"/>
<dbReference type="Proteomes" id="UP000593561">
    <property type="component" value="Unassembled WGS sequence"/>
</dbReference>
<gene>
    <name evidence="1" type="ORF">Godav_014934</name>
</gene>
<protein>
    <submittedName>
        <fullName evidence="1">Uncharacterized protein</fullName>
    </submittedName>
</protein>
<reference evidence="1 2" key="1">
    <citation type="journal article" date="2019" name="Genome Biol. Evol.">
        <title>Insights into the evolution of the New World diploid cottons (Gossypium, subgenus Houzingenia) based on genome sequencing.</title>
        <authorList>
            <person name="Grover C.E."/>
            <person name="Arick M.A. 2nd"/>
            <person name="Thrash A."/>
            <person name="Conover J.L."/>
            <person name="Sanders W.S."/>
            <person name="Peterson D.G."/>
            <person name="Frelichowski J.E."/>
            <person name="Scheffler J.A."/>
            <person name="Scheffler B.E."/>
            <person name="Wendel J.F."/>
        </authorList>
    </citation>
    <scope>NUCLEOTIDE SEQUENCE [LARGE SCALE GENOMIC DNA]</scope>
    <source>
        <strain evidence="1">27</strain>
        <tissue evidence="1">Leaf</tissue>
    </source>
</reference>
<evidence type="ECO:0000313" key="1">
    <source>
        <dbReference type="EMBL" id="MBA0614668.1"/>
    </source>
</evidence>
<dbReference type="EMBL" id="JABFAC010000006">
    <property type="protein sequence ID" value="MBA0614668.1"/>
    <property type="molecule type" value="Genomic_DNA"/>
</dbReference>
<organism evidence="1 2">
    <name type="scientific">Gossypium davidsonii</name>
    <name type="common">Davidson's cotton</name>
    <name type="synonym">Gossypium klotzschianum subsp. davidsonii</name>
    <dbReference type="NCBI Taxonomy" id="34287"/>
    <lineage>
        <taxon>Eukaryota</taxon>
        <taxon>Viridiplantae</taxon>
        <taxon>Streptophyta</taxon>
        <taxon>Embryophyta</taxon>
        <taxon>Tracheophyta</taxon>
        <taxon>Spermatophyta</taxon>
        <taxon>Magnoliopsida</taxon>
        <taxon>eudicotyledons</taxon>
        <taxon>Gunneridae</taxon>
        <taxon>Pentapetalae</taxon>
        <taxon>rosids</taxon>
        <taxon>malvids</taxon>
        <taxon>Malvales</taxon>
        <taxon>Malvaceae</taxon>
        <taxon>Malvoideae</taxon>
        <taxon>Gossypium</taxon>
    </lineage>
</organism>
<accession>A0A7J8RLD1</accession>
<name>A0A7J8RLD1_GOSDV</name>
<keyword evidence="2" id="KW-1185">Reference proteome</keyword>
<proteinExistence type="predicted"/>
<sequence>MDDILNHWILKNPKSIMKTYWFKLDQYCSNTTQTQKMQIFLPIPQPKY</sequence>
<evidence type="ECO:0000313" key="2">
    <source>
        <dbReference type="Proteomes" id="UP000593561"/>
    </source>
</evidence>